<accession>A0A9P5GZ51</accession>
<comment type="caution">
    <text evidence="3">The sequence shown here is derived from an EMBL/GenBank/DDBJ whole genome shotgun (WGS) entry which is preliminary data.</text>
</comment>
<dbReference type="InterPro" id="IPR000120">
    <property type="entry name" value="Amidase"/>
</dbReference>
<dbReference type="SUPFAM" id="SSF75304">
    <property type="entry name" value="Amidase signature (AS) enzymes"/>
    <property type="match status" value="1"/>
</dbReference>
<dbReference type="GO" id="GO:0003824">
    <property type="term" value="F:catalytic activity"/>
    <property type="evidence" value="ECO:0007669"/>
    <property type="project" value="InterPro"/>
</dbReference>
<reference evidence="3" key="1">
    <citation type="submission" date="2020-03" db="EMBL/GenBank/DDBJ databases">
        <title>Draft Genome Sequence of Cylindrodendrum hubeiense.</title>
        <authorList>
            <person name="Buettner E."/>
            <person name="Kellner H."/>
        </authorList>
    </citation>
    <scope>NUCLEOTIDE SEQUENCE</scope>
    <source>
        <strain evidence="3">IHI 201604</strain>
    </source>
</reference>
<protein>
    <recommendedName>
        <fullName evidence="2">Amidase domain-containing protein</fullName>
    </recommendedName>
</protein>
<dbReference type="Gene3D" id="3.90.1300.10">
    <property type="entry name" value="Amidase signature (AS) domain"/>
    <property type="match status" value="1"/>
</dbReference>
<name>A0A9P5GZ51_9HYPO</name>
<keyword evidence="4" id="KW-1185">Reference proteome</keyword>
<evidence type="ECO:0000313" key="3">
    <source>
        <dbReference type="EMBL" id="KAF7544867.1"/>
    </source>
</evidence>
<sequence length="442" mass="48154">MMKPWSLTASEALAKIRSGNLTVEAYARSLLDRIRQRNEAVGAWVYLDAAYILKQAKELDKVPIKKRGPLHGLPIAVKDVIYTKDMPTQHNSPLYEGSFPKVDAASVRILRHAGALIFGKTTTTEFAAIHIGPATRNPHDPTRTPGGSSAGSGAAVSDFQAPIALGTQTGGSTIRPASFNGIYGFKPTWNSISREGQKIYALILDTLGLYARCVDDLVLLADIFDLEDDDEETDPFYGVKGARFAICKTSVWDHAGEGTRSAMARAATLLKSHGAIVEELDLGADFANIEEWYRVVLHSEGRTAFLSEYRVGKNQIHDVLVSHVENVDNFSRKTQLAASDGIAALRPRMDEIAGRYAAIITPSVPDEAPVGLRSTGSHVFCSMWTALHNPVLNIPGFQGANGMPIGVSLVAPRYRDRHLLKVGKAVGEIFETEGGWKRQVYE</sequence>
<organism evidence="3 4">
    <name type="scientific">Cylindrodendrum hubeiense</name>
    <dbReference type="NCBI Taxonomy" id="595255"/>
    <lineage>
        <taxon>Eukaryota</taxon>
        <taxon>Fungi</taxon>
        <taxon>Dikarya</taxon>
        <taxon>Ascomycota</taxon>
        <taxon>Pezizomycotina</taxon>
        <taxon>Sordariomycetes</taxon>
        <taxon>Hypocreomycetidae</taxon>
        <taxon>Hypocreales</taxon>
        <taxon>Nectriaceae</taxon>
        <taxon>Cylindrodendrum</taxon>
    </lineage>
</organism>
<dbReference type="Pfam" id="PF01425">
    <property type="entry name" value="Amidase"/>
    <property type="match status" value="1"/>
</dbReference>
<gene>
    <name evidence="3" type="ORF">G7Z17_g9614</name>
</gene>
<dbReference type="PANTHER" id="PTHR11895">
    <property type="entry name" value="TRANSAMIDASE"/>
    <property type="match status" value="1"/>
</dbReference>
<evidence type="ECO:0000313" key="4">
    <source>
        <dbReference type="Proteomes" id="UP000722485"/>
    </source>
</evidence>
<evidence type="ECO:0000256" key="1">
    <source>
        <dbReference type="SAM" id="MobiDB-lite"/>
    </source>
</evidence>
<dbReference type="PANTHER" id="PTHR11895:SF7">
    <property type="entry name" value="GLUTAMYL-TRNA(GLN) AMIDOTRANSFERASE SUBUNIT A, MITOCHONDRIAL"/>
    <property type="match status" value="1"/>
</dbReference>
<dbReference type="InterPro" id="IPR023631">
    <property type="entry name" value="Amidase_dom"/>
</dbReference>
<proteinExistence type="predicted"/>
<feature type="domain" description="Amidase" evidence="2">
    <location>
        <begin position="28"/>
        <end position="420"/>
    </location>
</feature>
<evidence type="ECO:0000259" key="2">
    <source>
        <dbReference type="Pfam" id="PF01425"/>
    </source>
</evidence>
<dbReference type="AlphaFoldDB" id="A0A9P5GZ51"/>
<dbReference type="InterPro" id="IPR036928">
    <property type="entry name" value="AS_sf"/>
</dbReference>
<dbReference type="OrthoDB" id="6428749at2759"/>
<feature type="region of interest" description="Disordered" evidence="1">
    <location>
        <begin position="132"/>
        <end position="153"/>
    </location>
</feature>
<dbReference type="EMBL" id="JAANBB010000281">
    <property type="protein sequence ID" value="KAF7544867.1"/>
    <property type="molecule type" value="Genomic_DNA"/>
</dbReference>
<dbReference type="Proteomes" id="UP000722485">
    <property type="component" value="Unassembled WGS sequence"/>
</dbReference>